<dbReference type="InterPro" id="IPR001810">
    <property type="entry name" value="F-box_dom"/>
</dbReference>
<sequence>MLEDDAKSCQVWYSLPTEVLFYIFQYLPARDLIKCRQVCCQWRYVIDGLVKNEFLWREHCRKDFESVYLMARNNARIGMTWFNLYRSLALWPKLATARDVIDEFASASSVQEQILDLRVLQNGNVAVHKKGSIVYYDIETLEESKRAPLIGHYLRYAENSKVVAILGLQLHLFLIRKAVYSTKQEKSSTFHNVNRFFLNEQKVYFCNTDDEIFVVDLEKPEIRAEYVTTVTENIICLSFNDNHIHVLTFARNVYSIVRNRMASRCTLDHCCNFLQVLIDFEFLDQMDWTIYNQWMFLVNRPVPQGPLQNIKVMKIYGDMIFVGSNWGVLRIYYYPYRDDEFDLYSAEPVKQYNFMERLDCPVLTDSCPIIQIDVLESEDGHTVLAAMPKKIAVLEFVHTFKRTASVAMLPYYREVQKVKVLRIDDSV</sequence>
<proteinExistence type="predicted"/>
<feature type="domain" description="F-box" evidence="1">
    <location>
        <begin position="9"/>
        <end position="59"/>
    </location>
</feature>
<dbReference type="InterPro" id="IPR036047">
    <property type="entry name" value="F-box-like_dom_sf"/>
</dbReference>
<dbReference type="Pfam" id="PF12937">
    <property type="entry name" value="F-box-like"/>
    <property type="match status" value="1"/>
</dbReference>
<name>A0A8S4EZQ8_PLUXY</name>
<dbReference type="SUPFAM" id="SSF50978">
    <property type="entry name" value="WD40 repeat-like"/>
    <property type="match status" value="1"/>
</dbReference>
<evidence type="ECO:0000313" key="3">
    <source>
        <dbReference type="Proteomes" id="UP000653454"/>
    </source>
</evidence>
<gene>
    <name evidence="2" type="ORF">PLXY2_LOCUS7057</name>
</gene>
<keyword evidence="3" id="KW-1185">Reference proteome</keyword>
<dbReference type="Proteomes" id="UP000653454">
    <property type="component" value="Unassembled WGS sequence"/>
</dbReference>
<reference evidence="2" key="1">
    <citation type="submission" date="2020-11" db="EMBL/GenBank/DDBJ databases">
        <authorList>
            <person name="Whiteford S."/>
        </authorList>
    </citation>
    <scope>NUCLEOTIDE SEQUENCE</scope>
</reference>
<evidence type="ECO:0000259" key="1">
    <source>
        <dbReference type="PROSITE" id="PS50181"/>
    </source>
</evidence>
<dbReference type="OrthoDB" id="435188at2759"/>
<accession>A0A8S4EZQ8</accession>
<protein>
    <submittedName>
        <fullName evidence="2">(diamondback moth) hypothetical protein</fullName>
    </submittedName>
</protein>
<comment type="caution">
    <text evidence="2">The sequence shown here is derived from an EMBL/GenBank/DDBJ whole genome shotgun (WGS) entry which is preliminary data.</text>
</comment>
<organism evidence="2 3">
    <name type="scientific">Plutella xylostella</name>
    <name type="common">Diamondback moth</name>
    <name type="synonym">Plutella maculipennis</name>
    <dbReference type="NCBI Taxonomy" id="51655"/>
    <lineage>
        <taxon>Eukaryota</taxon>
        <taxon>Metazoa</taxon>
        <taxon>Ecdysozoa</taxon>
        <taxon>Arthropoda</taxon>
        <taxon>Hexapoda</taxon>
        <taxon>Insecta</taxon>
        <taxon>Pterygota</taxon>
        <taxon>Neoptera</taxon>
        <taxon>Endopterygota</taxon>
        <taxon>Lepidoptera</taxon>
        <taxon>Glossata</taxon>
        <taxon>Ditrysia</taxon>
        <taxon>Yponomeutoidea</taxon>
        <taxon>Plutellidae</taxon>
        <taxon>Plutella</taxon>
    </lineage>
</organism>
<dbReference type="InterPro" id="IPR036322">
    <property type="entry name" value="WD40_repeat_dom_sf"/>
</dbReference>
<dbReference type="SUPFAM" id="SSF81383">
    <property type="entry name" value="F-box domain"/>
    <property type="match status" value="1"/>
</dbReference>
<dbReference type="PROSITE" id="PS50181">
    <property type="entry name" value="FBOX"/>
    <property type="match status" value="1"/>
</dbReference>
<evidence type="ECO:0000313" key="2">
    <source>
        <dbReference type="EMBL" id="CAG9120132.1"/>
    </source>
</evidence>
<dbReference type="EMBL" id="CAJHNJ030000023">
    <property type="protein sequence ID" value="CAG9120132.1"/>
    <property type="molecule type" value="Genomic_DNA"/>
</dbReference>
<dbReference type="AlphaFoldDB" id="A0A8S4EZQ8"/>
<dbReference type="SMART" id="SM00256">
    <property type="entry name" value="FBOX"/>
    <property type="match status" value="1"/>
</dbReference>
<dbReference type="Gene3D" id="1.20.1280.50">
    <property type="match status" value="1"/>
</dbReference>